<dbReference type="RefSeq" id="WP_232593667.1">
    <property type="nucleotide sequence ID" value="NZ_BSPD01000017.1"/>
</dbReference>
<proteinExistence type="predicted"/>
<accession>A0AA37T455</accession>
<reference evidence="2 3" key="1">
    <citation type="journal article" date="2014" name="Int. J. Syst. Evol. Microbiol.">
        <title>Complete genome sequence of Corynebacterium casei LMG S-19264T (=DSM 44701T), isolated from a smear-ripened cheese.</title>
        <authorList>
            <consortium name="US DOE Joint Genome Institute (JGI-PGF)"/>
            <person name="Walter F."/>
            <person name="Albersmeier A."/>
            <person name="Kalinowski J."/>
            <person name="Ruckert C."/>
        </authorList>
    </citation>
    <scope>NUCLEOTIDE SEQUENCE [LARGE SCALE GENOMIC DNA]</scope>
    <source>
        <strain evidence="2 3">NBRC 110095</strain>
    </source>
</reference>
<name>A0AA37T455_9GAMM</name>
<feature type="region of interest" description="Disordered" evidence="1">
    <location>
        <begin position="361"/>
        <end position="395"/>
    </location>
</feature>
<evidence type="ECO:0000313" key="2">
    <source>
        <dbReference type="EMBL" id="GLS24673.1"/>
    </source>
</evidence>
<dbReference type="AlphaFoldDB" id="A0AA37T455"/>
<protein>
    <submittedName>
        <fullName evidence="2">Uncharacterized protein</fullName>
    </submittedName>
</protein>
<dbReference type="EMBL" id="BSPD01000017">
    <property type="protein sequence ID" value="GLS24673.1"/>
    <property type="molecule type" value="Genomic_DNA"/>
</dbReference>
<evidence type="ECO:0000256" key="1">
    <source>
        <dbReference type="SAM" id="MobiDB-lite"/>
    </source>
</evidence>
<dbReference type="Proteomes" id="UP001156870">
    <property type="component" value="Unassembled WGS sequence"/>
</dbReference>
<comment type="caution">
    <text evidence="2">The sequence shown here is derived from an EMBL/GenBank/DDBJ whole genome shotgun (WGS) entry which is preliminary data.</text>
</comment>
<evidence type="ECO:0000313" key="3">
    <source>
        <dbReference type="Proteomes" id="UP001156870"/>
    </source>
</evidence>
<organism evidence="2 3">
    <name type="scientific">Marinibactrum halimedae</name>
    <dbReference type="NCBI Taxonomy" id="1444977"/>
    <lineage>
        <taxon>Bacteria</taxon>
        <taxon>Pseudomonadati</taxon>
        <taxon>Pseudomonadota</taxon>
        <taxon>Gammaproteobacteria</taxon>
        <taxon>Cellvibrionales</taxon>
        <taxon>Cellvibrionaceae</taxon>
        <taxon>Marinibactrum</taxon>
    </lineage>
</organism>
<feature type="compositionally biased region" description="Basic and acidic residues" evidence="1">
    <location>
        <begin position="366"/>
        <end position="384"/>
    </location>
</feature>
<sequence length="395" mass="42982">MPTVQTEKLNEASREQVVALPPIKRDRSMTSTEMQAVKNFKNKVKEDKSKDEGSKFLKHLEGSNLSLKKAVLDSAVANVRELGSKNVYKDTVETLSKRDHFSVAENHGQEISKITKTTGKAEAVGKVEATGKVEPTGKVEVTGKVGAAGKVGATGKAEATGKTEVAGETEVIGKAKATEKTETTEKAETTHLETQLPIGEIVVIQKVVTQELESLLQIQIEKVKATSQASISTSAEQKIKVQNSNIELNALAKSATHAQIIIGSDKNVEIDVQVLSGKINVNIKNNTEIAGSGLVRDALAVDGTVSEDAVQNRTVVNSLTSAESVNSLREVLESKYPHLQINVGVQLLNKNETLQDQQFGETLLSQKEEREQDHRDDDERRDQHSAYFEEEYSEG</sequence>
<keyword evidence="3" id="KW-1185">Reference proteome</keyword>
<gene>
    <name evidence="2" type="ORF">GCM10007877_03870</name>
</gene>